<accession>A0ABM8IEJ4</accession>
<proteinExistence type="predicted"/>
<sequence length="204" mass="23316">MNEGFDCKVVTITYNLLNLSGMVLFRNCIRTINHPSGLPWGESEGANVQPYKYNGKEFIEMHGYDTYDYGARGYYPAIQRFTSIDPLAEKYYSISPYAFYSNNSINSIDLDGMDDYKINSDGRIWLWRETKDKTDRLIAIGNKNVVNVDKARKILNNNIIVTDKIILPSLSKTNADDESVTGVTTLMFENKNILFEVHSHSKEN</sequence>
<keyword evidence="2" id="KW-1185">Reference proteome</keyword>
<dbReference type="InterPro" id="IPR022385">
    <property type="entry name" value="Rhs_assc_core"/>
</dbReference>
<dbReference type="EMBL" id="AP028055">
    <property type="protein sequence ID" value="BEG98171.1"/>
    <property type="molecule type" value="Genomic_DNA"/>
</dbReference>
<dbReference type="Gene3D" id="2.180.10.10">
    <property type="entry name" value="RHS repeat-associated core"/>
    <property type="match status" value="1"/>
</dbReference>
<evidence type="ECO:0000313" key="1">
    <source>
        <dbReference type="EMBL" id="BEG98171.1"/>
    </source>
</evidence>
<name>A0ABM8IEJ4_9BACE</name>
<dbReference type="NCBIfam" id="TIGR03696">
    <property type="entry name" value="Rhs_assc_core"/>
    <property type="match status" value="1"/>
</dbReference>
<organism evidence="1 2">
    <name type="scientific">Bacteroides sedimenti</name>
    <dbReference type="NCBI Taxonomy" id="2136147"/>
    <lineage>
        <taxon>Bacteria</taxon>
        <taxon>Pseudomonadati</taxon>
        <taxon>Bacteroidota</taxon>
        <taxon>Bacteroidia</taxon>
        <taxon>Bacteroidales</taxon>
        <taxon>Bacteroidaceae</taxon>
        <taxon>Bacteroides</taxon>
    </lineage>
</organism>
<protein>
    <recommendedName>
        <fullName evidence="3">RHS repeat-associated core domain-containing protein</fullName>
    </recommendedName>
</protein>
<evidence type="ECO:0000313" key="2">
    <source>
        <dbReference type="Proteomes" id="UP001496674"/>
    </source>
</evidence>
<reference evidence="1 2" key="1">
    <citation type="submission" date="2023-04" db="EMBL/GenBank/DDBJ databases">
        <title>Draft genome sequence of acteroides sedimenti strain YN3PY1.</title>
        <authorList>
            <person name="Yoshida N."/>
        </authorList>
    </citation>
    <scope>NUCLEOTIDE SEQUENCE [LARGE SCALE GENOMIC DNA]</scope>
    <source>
        <strain evidence="1 2">YN3PY1</strain>
    </source>
</reference>
<evidence type="ECO:0008006" key="3">
    <source>
        <dbReference type="Google" id="ProtNLM"/>
    </source>
</evidence>
<dbReference type="Proteomes" id="UP001496674">
    <property type="component" value="Chromosome"/>
</dbReference>
<gene>
    <name evidence="1" type="ORF">BSYN_04360</name>
</gene>